<keyword evidence="3 6" id="KW-1133">Transmembrane helix</keyword>
<dbReference type="GO" id="GO:0016020">
    <property type="term" value="C:membrane"/>
    <property type="evidence" value="ECO:0007669"/>
    <property type="project" value="UniProtKB-SubCell"/>
</dbReference>
<dbReference type="GO" id="GO:0008610">
    <property type="term" value="P:lipid biosynthetic process"/>
    <property type="evidence" value="ECO:0007669"/>
    <property type="project" value="InterPro"/>
</dbReference>
<dbReference type="GO" id="GO:0005506">
    <property type="term" value="F:iron ion binding"/>
    <property type="evidence" value="ECO:0007669"/>
    <property type="project" value="InterPro"/>
</dbReference>
<comment type="caution">
    <text evidence="8">The sequence shown here is derived from an EMBL/GenBank/DDBJ whole genome shotgun (WGS) entry which is preliminary data.</text>
</comment>
<evidence type="ECO:0000256" key="5">
    <source>
        <dbReference type="SAM" id="MobiDB-lite"/>
    </source>
</evidence>
<feature type="transmembrane region" description="Helical" evidence="6">
    <location>
        <begin position="92"/>
        <end position="113"/>
    </location>
</feature>
<dbReference type="GO" id="GO:0016491">
    <property type="term" value="F:oxidoreductase activity"/>
    <property type="evidence" value="ECO:0007669"/>
    <property type="project" value="InterPro"/>
</dbReference>
<feature type="compositionally biased region" description="Basic residues" evidence="5">
    <location>
        <begin position="1"/>
        <end position="11"/>
    </location>
</feature>
<keyword evidence="4 6" id="KW-0472">Membrane</keyword>
<feature type="domain" description="Fatty acid hydroxylase" evidence="7">
    <location>
        <begin position="227"/>
        <end position="345"/>
    </location>
</feature>
<comment type="subcellular location">
    <subcellularLocation>
        <location evidence="1">Membrane</location>
    </subcellularLocation>
</comment>
<evidence type="ECO:0000259" key="7">
    <source>
        <dbReference type="Pfam" id="PF04116"/>
    </source>
</evidence>
<evidence type="ECO:0000313" key="8">
    <source>
        <dbReference type="EMBL" id="CAB9503254.1"/>
    </source>
</evidence>
<feature type="transmembrane region" description="Helical" evidence="6">
    <location>
        <begin position="175"/>
        <end position="197"/>
    </location>
</feature>
<dbReference type="OrthoDB" id="199349at2759"/>
<dbReference type="Pfam" id="PF04116">
    <property type="entry name" value="FA_hydroxylase"/>
    <property type="match status" value="1"/>
</dbReference>
<dbReference type="InterPro" id="IPR006694">
    <property type="entry name" value="Fatty_acid_hydroxylase"/>
</dbReference>
<feature type="transmembrane region" description="Helical" evidence="6">
    <location>
        <begin position="417"/>
        <end position="444"/>
    </location>
</feature>
<dbReference type="AlphaFoldDB" id="A0A9N8DNY4"/>
<feature type="region of interest" description="Disordered" evidence="5">
    <location>
        <begin position="1"/>
        <end position="31"/>
    </location>
</feature>
<sequence>MSSSLKQRHQAKKDEKEPSGDETQKIVSNEKKEQPPFRLMDLLGGVGGMIEFRLFQKVPGWVDASLPPGTTSELEMNLSNPQLWSILSGHSIVFSPNLVWFSVAMGLYVLAPYDYDQMRAEGMTMQWFVQRALLNTVVMLAYYGFWHTTLYGLGWAKRPFAQGRVYRWSKTIHNVWYCLLGVLQWTGWELIMVYLYANNRIGFQSNEDIFQNPMEMLKFFLAVITVPVFREIQFFFAHRTIHLRCLYKYIHALHHRNTDVEPFSGLCMSPAEHLYYISSIAPSVYWHASPFQFLWNGIHLVLSPGASHSGWEDHWHSDQFHVAHHRYFECNYGTPGFPLDIWFGTMRETMAPTTRVYKGVAEECVSRPDENPVIMARPDAKSTLLGIPAWDQMLYMAATAIGLPLFVIYNVNNPQVLPASLAAAVVSLGPLVLASLLSIITANPPIDSWEKLRVAMLYPFQKEPILGKFGLSLVLGTVLSIIPTYHFFESLFVEDPSDTIYNKIWASG</sequence>
<feature type="transmembrane region" description="Helical" evidence="6">
    <location>
        <begin position="217"/>
        <end position="237"/>
    </location>
</feature>
<feature type="compositionally biased region" description="Basic and acidic residues" evidence="5">
    <location>
        <begin position="12"/>
        <end position="31"/>
    </location>
</feature>
<evidence type="ECO:0000256" key="6">
    <source>
        <dbReference type="SAM" id="Phobius"/>
    </source>
</evidence>
<proteinExistence type="predicted"/>
<accession>A0A9N8DNY4</accession>
<dbReference type="EMBL" id="CAICTM010000159">
    <property type="protein sequence ID" value="CAB9503254.1"/>
    <property type="molecule type" value="Genomic_DNA"/>
</dbReference>
<feature type="transmembrane region" description="Helical" evidence="6">
    <location>
        <begin position="133"/>
        <end position="154"/>
    </location>
</feature>
<dbReference type="Proteomes" id="UP001153069">
    <property type="component" value="Unassembled WGS sequence"/>
</dbReference>
<protein>
    <submittedName>
        <fullName evidence="8">Sterol desaturase</fullName>
    </submittedName>
</protein>
<keyword evidence="9" id="KW-1185">Reference proteome</keyword>
<reference evidence="8" key="1">
    <citation type="submission" date="2020-06" db="EMBL/GenBank/DDBJ databases">
        <authorList>
            <consortium name="Plant Systems Biology data submission"/>
        </authorList>
    </citation>
    <scope>NUCLEOTIDE SEQUENCE</scope>
    <source>
        <strain evidence="8">D6</strain>
    </source>
</reference>
<keyword evidence="2 6" id="KW-0812">Transmembrane</keyword>
<dbReference type="InterPro" id="IPR050307">
    <property type="entry name" value="Sterol_Desaturase_Related"/>
</dbReference>
<evidence type="ECO:0000256" key="1">
    <source>
        <dbReference type="ARBA" id="ARBA00004370"/>
    </source>
</evidence>
<feature type="transmembrane region" description="Helical" evidence="6">
    <location>
        <begin position="465"/>
        <end position="488"/>
    </location>
</feature>
<gene>
    <name evidence="8" type="ORF">SEMRO_160_G072210.1</name>
</gene>
<evidence type="ECO:0000313" key="9">
    <source>
        <dbReference type="Proteomes" id="UP001153069"/>
    </source>
</evidence>
<dbReference type="PANTHER" id="PTHR11863">
    <property type="entry name" value="STEROL DESATURASE"/>
    <property type="match status" value="1"/>
</dbReference>
<name>A0A9N8DNY4_9STRA</name>
<evidence type="ECO:0000256" key="2">
    <source>
        <dbReference type="ARBA" id="ARBA00022692"/>
    </source>
</evidence>
<evidence type="ECO:0000256" key="4">
    <source>
        <dbReference type="ARBA" id="ARBA00023136"/>
    </source>
</evidence>
<organism evidence="8 9">
    <name type="scientific">Seminavis robusta</name>
    <dbReference type="NCBI Taxonomy" id="568900"/>
    <lineage>
        <taxon>Eukaryota</taxon>
        <taxon>Sar</taxon>
        <taxon>Stramenopiles</taxon>
        <taxon>Ochrophyta</taxon>
        <taxon>Bacillariophyta</taxon>
        <taxon>Bacillariophyceae</taxon>
        <taxon>Bacillariophycidae</taxon>
        <taxon>Naviculales</taxon>
        <taxon>Naviculaceae</taxon>
        <taxon>Seminavis</taxon>
    </lineage>
</organism>
<feature type="transmembrane region" description="Helical" evidence="6">
    <location>
        <begin position="393"/>
        <end position="411"/>
    </location>
</feature>
<evidence type="ECO:0000256" key="3">
    <source>
        <dbReference type="ARBA" id="ARBA00022989"/>
    </source>
</evidence>